<dbReference type="SUPFAM" id="SSF51735">
    <property type="entry name" value="NAD(P)-binding Rossmann-fold domains"/>
    <property type="match status" value="1"/>
</dbReference>
<dbReference type="Proteomes" id="UP000037020">
    <property type="component" value="Unassembled WGS sequence"/>
</dbReference>
<reference evidence="2 3" key="1">
    <citation type="submission" date="2015-07" db="EMBL/GenBank/DDBJ databases">
        <authorList>
            <person name="Ju K.-S."/>
            <person name="Doroghazi J.R."/>
            <person name="Metcalf W.W."/>
        </authorList>
    </citation>
    <scope>NUCLEOTIDE SEQUENCE [LARGE SCALE GENOMIC DNA]</scope>
    <source>
        <strain evidence="2 3">NRRL B-3589</strain>
    </source>
</reference>
<feature type="domain" description="Enoyl reductase (ER)" evidence="1">
    <location>
        <begin position="10"/>
        <end position="317"/>
    </location>
</feature>
<dbReference type="Pfam" id="PF00107">
    <property type="entry name" value="ADH_zinc_N"/>
    <property type="match status" value="1"/>
</dbReference>
<dbReference type="SMART" id="SM00829">
    <property type="entry name" value="PKS_ER"/>
    <property type="match status" value="1"/>
</dbReference>
<dbReference type="PANTHER" id="PTHR43677:SF11">
    <property type="entry name" value="ZINC-CONTAINING ALCOHOL DEHYDROGENASE"/>
    <property type="match status" value="1"/>
</dbReference>
<evidence type="ECO:0000259" key="1">
    <source>
        <dbReference type="SMART" id="SM00829"/>
    </source>
</evidence>
<name>A0ABR5J8X3_9ACTN</name>
<dbReference type="InterPro" id="IPR020843">
    <property type="entry name" value="ER"/>
</dbReference>
<dbReference type="RefSeq" id="WP_030887359.1">
    <property type="nucleotide sequence ID" value="NZ_JBIRHZ010000002.1"/>
</dbReference>
<dbReference type="PANTHER" id="PTHR43677">
    <property type="entry name" value="SHORT-CHAIN DEHYDROGENASE/REDUCTASE"/>
    <property type="match status" value="1"/>
</dbReference>
<dbReference type="InterPro" id="IPR013149">
    <property type="entry name" value="ADH-like_C"/>
</dbReference>
<proteinExistence type="predicted"/>
<evidence type="ECO:0000313" key="2">
    <source>
        <dbReference type="EMBL" id="KOG89811.1"/>
    </source>
</evidence>
<dbReference type="Gene3D" id="3.90.180.10">
    <property type="entry name" value="Medium-chain alcohol dehydrogenases, catalytic domain"/>
    <property type="match status" value="1"/>
</dbReference>
<dbReference type="InterPro" id="IPR011032">
    <property type="entry name" value="GroES-like_sf"/>
</dbReference>
<evidence type="ECO:0000313" key="3">
    <source>
        <dbReference type="Proteomes" id="UP000037020"/>
    </source>
</evidence>
<sequence length="318" mass="32764">MHAAVVTAFGRPPRYQSFPDPVPAAGEVLVRVLAAGLHPRVRSGAAGTHYTSDGTLPLVPGFDGVGLTPDGARVFFGGLKAPNGSMAEYVAVPAKALVDLPDGVDDVTVAGAMNPAMSAWLALTHRARIQPGESVLVLGATGNAGQMAVQLARHEGAKTITAAGRDPRALAKLPGLGADRTVSLDADDATVAGRLAEAAANVDVVVDYVWGHPTEVALAAIASARADAAHRLRWVHVGAMAGPDITLPGATLRKTNIDFRGSGQGSVSPADMRTAHQELADRLPTAGLTIDTVTMPLRDVEAAWDTKMPTGTRTVLVP</sequence>
<dbReference type="InterPro" id="IPR036291">
    <property type="entry name" value="NAD(P)-bd_dom_sf"/>
</dbReference>
<dbReference type="SUPFAM" id="SSF50129">
    <property type="entry name" value="GroES-like"/>
    <property type="match status" value="1"/>
</dbReference>
<gene>
    <name evidence="2" type="ORF">ADK38_12200</name>
</gene>
<organism evidence="2 3">
    <name type="scientific">Streptomyces varsoviensis</name>
    <dbReference type="NCBI Taxonomy" id="67373"/>
    <lineage>
        <taxon>Bacteria</taxon>
        <taxon>Bacillati</taxon>
        <taxon>Actinomycetota</taxon>
        <taxon>Actinomycetes</taxon>
        <taxon>Kitasatosporales</taxon>
        <taxon>Streptomycetaceae</taxon>
        <taxon>Streptomyces</taxon>
    </lineage>
</organism>
<accession>A0ABR5J8X3</accession>
<comment type="caution">
    <text evidence="2">The sequence shown here is derived from an EMBL/GenBank/DDBJ whole genome shotgun (WGS) entry which is preliminary data.</text>
</comment>
<dbReference type="InterPro" id="IPR051397">
    <property type="entry name" value="Zn-ADH-like_protein"/>
</dbReference>
<dbReference type="Gene3D" id="3.40.50.720">
    <property type="entry name" value="NAD(P)-binding Rossmann-like Domain"/>
    <property type="match status" value="1"/>
</dbReference>
<protein>
    <recommendedName>
        <fullName evidence="1">Enoyl reductase (ER) domain-containing protein</fullName>
    </recommendedName>
</protein>
<keyword evidence="3" id="KW-1185">Reference proteome</keyword>
<dbReference type="EMBL" id="LGUT01001024">
    <property type="protein sequence ID" value="KOG89811.1"/>
    <property type="molecule type" value="Genomic_DNA"/>
</dbReference>